<keyword evidence="1" id="KW-1133">Transmembrane helix</keyword>
<dbReference type="EnsemblProtists" id="HpaT802514">
    <property type="protein sequence ID" value="HpaP802514"/>
    <property type="gene ID" value="HpaG802514"/>
</dbReference>
<reference evidence="3" key="1">
    <citation type="journal article" date="2010" name="Science">
        <title>Signatures of adaptation to obligate biotrophy in the Hyaloperonospora arabidopsidis genome.</title>
        <authorList>
            <person name="Baxter L."/>
            <person name="Tripathy S."/>
            <person name="Ishaque N."/>
            <person name="Boot N."/>
            <person name="Cabral A."/>
            <person name="Kemen E."/>
            <person name="Thines M."/>
            <person name="Ah-Fong A."/>
            <person name="Anderson R."/>
            <person name="Badejoko W."/>
            <person name="Bittner-Eddy P."/>
            <person name="Boore J.L."/>
            <person name="Chibucos M.C."/>
            <person name="Coates M."/>
            <person name="Dehal P."/>
            <person name="Delehaunty K."/>
            <person name="Dong S."/>
            <person name="Downton P."/>
            <person name="Dumas B."/>
            <person name="Fabro G."/>
            <person name="Fronick C."/>
            <person name="Fuerstenberg S.I."/>
            <person name="Fulton L."/>
            <person name="Gaulin E."/>
            <person name="Govers F."/>
            <person name="Hughes L."/>
            <person name="Humphray S."/>
            <person name="Jiang R.H."/>
            <person name="Judelson H."/>
            <person name="Kamoun S."/>
            <person name="Kyung K."/>
            <person name="Meijer H."/>
            <person name="Minx P."/>
            <person name="Morris P."/>
            <person name="Nelson J."/>
            <person name="Phuntumart V."/>
            <person name="Qutob D."/>
            <person name="Rehmany A."/>
            <person name="Rougon-Cardoso A."/>
            <person name="Ryden P."/>
            <person name="Torto-Alalibo T."/>
            <person name="Studholme D."/>
            <person name="Wang Y."/>
            <person name="Win J."/>
            <person name="Wood J."/>
            <person name="Clifton S.W."/>
            <person name="Rogers J."/>
            <person name="Van den Ackerveken G."/>
            <person name="Jones J.D."/>
            <person name="McDowell J.M."/>
            <person name="Beynon J."/>
            <person name="Tyler B.M."/>
        </authorList>
    </citation>
    <scope>NUCLEOTIDE SEQUENCE [LARGE SCALE GENOMIC DNA]</scope>
    <source>
        <strain evidence="3">Emoy2</strain>
    </source>
</reference>
<evidence type="ECO:0008006" key="4">
    <source>
        <dbReference type="Google" id="ProtNLM"/>
    </source>
</evidence>
<sequence length="180" mass="20339">MAAAAKLDWLPTGAVAAFLALVWLGFVLAISCTESWLKFRAPFMPRHLALDLGRTMFAALNSVEIGLCVGLWVLHFFVSSAQDNAVWRLVFASFLVGVQAAWLFPKLELTAEFVLYEELKELDVDKLSFNQKMQLGEMRHKVQIQNKPAKFYHMLYTGAEVLKMITLVSFALHFLMEIPA</sequence>
<reference evidence="2" key="2">
    <citation type="submission" date="2015-06" db="UniProtKB">
        <authorList>
            <consortium name="EnsemblProtists"/>
        </authorList>
    </citation>
    <scope>IDENTIFICATION</scope>
    <source>
        <strain evidence="2">Emoy2</strain>
    </source>
</reference>
<keyword evidence="3" id="KW-1185">Reference proteome</keyword>
<dbReference type="HOGENOM" id="CLU_1374613_0_0_1"/>
<proteinExistence type="predicted"/>
<dbReference type="OMA" id="RPRVIYH"/>
<dbReference type="Proteomes" id="UP000011713">
    <property type="component" value="Unassembled WGS sequence"/>
</dbReference>
<feature type="transmembrane region" description="Helical" evidence="1">
    <location>
        <begin position="15"/>
        <end position="37"/>
    </location>
</feature>
<dbReference type="InParanoid" id="M4B8B1"/>
<dbReference type="STRING" id="559515.M4B8B1"/>
<feature type="transmembrane region" description="Helical" evidence="1">
    <location>
        <begin position="85"/>
        <end position="104"/>
    </location>
</feature>
<feature type="transmembrane region" description="Helical" evidence="1">
    <location>
        <begin position="58"/>
        <end position="79"/>
    </location>
</feature>
<dbReference type="VEuPathDB" id="FungiDB:HpaG802514"/>
<dbReference type="eggNOG" id="ENOG502S0H9">
    <property type="taxonomic scope" value="Eukaryota"/>
</dbReference>
<dbReference type="AlphaFoldDB" id="M4B8B1"/>
<keyword evidence="1" id="KW-0812">Transmembrane</keyword>
<protein>
    <recommendedName>
        <fullName evidence="4">DUF4149 domain-containing protein</fullName>
    </recommendedName>
</protein>
<evidence type="ECO:0000313" key="2">
    <source>
        <dbReference type="EnsemblProtists" id="HpaP802514"/>
    </source>
</evidence>
<name>M4B8B1_HYAAE</name>
<feature type="transmembrane region" description="Helical" evidence="1">
    <location>
        <begin position="154"/>
        <end position="176"/>
    </location>
</feature>
<evidence type="ECO:0000256" key="1">
    <source>
        <dbReference type="SAM" id="Phobius"/>
    </source>
</evidence>
<keyword evidence="1" id="KW-0472">Membrane</keyword>
<dbReference type="EMBL" id="JH597957">
    <property type="status" value="NOT_ANNOTATED_CDS"/>
    <property type="molecule type" value="Genomic_DNA"/>
</dbReference>
<evidence type="ECO:0000313" key="3">
    <source>
        <dbReference type="Proteomes" id="UP000011713"/>
    </source>
</evidence>
<accession>M4B8B1</accession>
<dbReference type="PROSITE" id="PS51257">
    <property type="entry name" value="PROKAR_LIPOPROTEIN"/>
    <property type="match status" value="1"/>
</dbReference>
<organism evidence="2 3">
    <name type="scientific">Hyaloperonospora arabidopsidis (strain Emoy2)</name>
    <name type="common">Downy mildew agent</name>
    <name type="synonym">Peronospora arabidopsidis</name>
    <dbReference type="NCBI Taxonomy" id="559515"/>
    <lineage>
        <taxon>Eukaryota</taxon>
        <taxon>Sar</taxon>
        <taxon>Stramenopiles</taxon>
        <taxon>Oomycota</taxon>
        <taxon>Peronosporomycetes</taxon>
        <taxon>Peronosporales</taxon>
        <taxon>Peronosporaceae</taxon>
        <taxon>Hyaloperonospora</taxon>
    </lineage>
</organism>